<dbReference type="PRINTS" id="PR00625">
    <property type="entry name" value="JDOMAIN"/>
</dbReference>
<evidence type="ECO:0000256" key="4">
    <source>
        <dbReference type="ARBA" id="ARBA00022833"/>
    </source>
</evidence>
<evidence type="ECO:0000256" key="3">
    <source>
        <dbReference type="ARBA" id="ARBA00022771"/>
    </source>
</evidence>
<dbReference type="CDD" id="cd10719">
    <property type="entry name" value="DnaJ_zf"/>
    <property type="match status" value="1"/>
</dbReference>
<dbReference type="CDD" id="cd10747">
    <property type="entry name" value="DnaJ_C"/>
    <property type="match status" value="1"/>
</dbReference>
<keyword evidence="5" id="KW-0143">Chaperone</keyword>
<dbReference type="GO" id="GO:0008270">
    <property type="term" value="F:zinc ion binding"/>
    <property type="evidence" value="ECO:0007669"/>
    <property type="project" value="UniProtKB-KW"/>
</dbReference>
<dbReference type="PANTHER" id="PTHR43888">
    <property type="entry name" value="DNAJ-LIKE-2, ISOFORM A-RELATED"/>
    <property type="match status" value="1"/>
</dbReference>
<evidence type="ECO:0000259" key="8">
    <source>
        <dbReference type="PROSITE" id="PS50076"/>
    </source>
</evidence>
<feature type="domain" description="J" evidence="8">
    <location>
        <begin position="6"/>
        <end position="70"/>
    </location>
</feature>
<proteinExistence type="inferred from homology"/>
<dbReference type="InterPro" id="IPR012724">
    <property type="entry name" value="DnaJ"/>
</dbReference>
<dbReference type="Pfam" id="PF01556">
    <property type="entry name" value="DnaJ_C"/>
    <property type="match status" value="1"/>
</dbReference>
<dbReference type="SUPFAM" id="SSF49493">
    <property type="entry name" value="HSP40/DnaJ peptide-binding domain"/>
    <property type="match status" value="2"/>
</dbReference>
<evidence type="ECO:0000256" key="5">
    <source>
        <dbReference type="ARBA" id="ARBA00023186"/>
    </source>
</evidence>
<dbReference type="EMBL" id="JAWIZZ010000059">
    <property type="protein sequence ID" value="KAK5773984.1"/>
    <property type="molecule type" value="Genomic_DNA"/>
</dbReference>
<dbReference type="GO" id="GO:0001671">
    <property type="term" value="F:ATPase activator activity"/>
    <property type="evidence" value="ECO:0007669"/>
    <property type="project" value="UniProtKB-ARBA"/>
</dbReference>
<evidence type="ECO:0000313" key="10">
    <source>
        <dbReference type="EMBL" id="KAK5773984.1"/>
    </source>
</evidence>
<evidence type="ECO:0000313" key="11">
    <source>
        <dbReference type="Proteomes" id="UP001306508"/>
    </source>
</evidence>
<evidence type="ECO:0000256" key="7">
    <source>
        <dbReference type="SAM" id="MobiDB-lite"/>
    </source>
</evidence>
<evidence type="ECO:0000259" key="9">
    <source>
        <dbReference type="PROSITE" id="PS51188"/>
    </source>
</evidence>
<dbReference type="FunFam" id="2.10.230.10:FF:000001">
    <property type="entry name" value="DnaJ subfamily A member 2"/>
    <property type="match status" value="1"/>
</dbReference>
<dbReference type="GO" id="GO:0006457">
    <property type="term" value="P:protein folding"/>
    <property type="evidence" value="ECO:0007669"/>
    <property type="project" value="InterPro"/>
</dbReference>
<evidence type="ECO:0000256" key="6">
    <source>
        <dbReference type="PROSITE-ProRule" id="PRU00546"/>
    </source>
</evidence>
<keyword evidence="1 6" id="KW-0479">Metal-binding</keyword>
<keyword evidence="3 6" id="KW-0863">Zinc-finger</keyword>
<dbReference type="GO" id="GO:0009408">
    <property type="term" value="P:response to heat"/>
    <property type="evidence" value="ECO:0007669"/>
    <property type="project" value="InterPro"/>
</dbReference>
<dbReference type="InterPro" id="IPR018253">
    <property type="entry name" value="DnaJ_domain_CS"/>
</dbReference>
<dbReference type="Pfam" id="PF00684">
    <property type="entry name" value="DnaJ_CXXCXGXG"/>
    <property type="match status" value="1"/>
</dbReference>
<dbReference type="Gene3D" id="2.60.260.20">
    <property type="entry name" value="Urease metallochaperone UreE, N-terminal domain"/>
    <property type="match status" value="2"/>
</dbReference>
<dbReference type="SUPFAM" id="SSF57938">
    <property type="entry name" value="DnaJ/Hsp40 cysteine-rich domain"/>
    <property type="match status" value="1"/>
</dbReference>
<accession>A0AAN7ZRG4</accession>
<dbReference type="Pfam" id="PF00226">
    <property type="entry name" value="DnaJ"/>
    <property type="match status" value="1"/>
</dbReference>
<dbReference type="Gene3D" id="1.10.287.110">
    <property type="entry name" value="DnaJ domain"/>
    <property type="match status" value="1"/>
</dbReference>
<dbReference type="GO" id="GO:0030544">
    <property type="term" value="F:Hsp70 protein binding"/>
    <property type="evidence" value="ECO:0007669"/>
    <property type="project" value="InterPro"/>
</dbReference>
<evidence type="ECO:0000256" key="1">
    <source>
        <dbReference type="ARBA" id="ARBA00022723"/>
    </source>
</evidence>
<name>A0AAN7ZRG4_9SACH</name>
<gene>
    <name evidence="10" type="ORF">RI543_004741</name>
</gene>
<dbReference type="InterPro" id="IPR044713">
    <property type="entry name" value="DNJA1/2-like"/>
</dbReference>
<dbReference type="GO" id="GO:0051082">
    <property type="term" value="F:unfolded protein binding"/>
    <property type="evidence" value="ECO:0007669"/>
    <property type="project" value="InterPro"/>
</dbReference>
<evidence type="ECO:0008006" key="12">
    <source>
        <dbReference type="Google" id="ProtNLM"/>
    </source>
</evidence>
<protein>
    <recommendedName>
        <fullName evidence="12">Mitochondrial protein import protein MAS5</fullName>
    </recommendedName>
</protein>
<dbReference type="GO" id="GO:0005524">
    <property type="term" value="F:ATP binding"/>
    <property type="evidence" value="ECO:0007669"/>
    <property type="project" value="InterPro"/>
</dbReference>
<dbReference type="Gene3D" id="2.10.230.10">
    <property type="entry name" value="Heat shock protein DnaJ, cysteine-rich domain"/>
    <property type="match status" value="1"/>
</dbReference>
<dbReference type="PROSITE" id="PS00636">
    <property type="entry name" value="DNAJ_1"/>
    <property type="match status" value="1"/>
</dbReference>
<dbReference type="InterPro" id="IPR036869">
    <property type="entry name" value="J_dom_sf"/>
</dbReference>
<reference evidence="11" key="1">
    <citation type="submission" date="2023-07" db="EMBL/GenBank/DDBJ databases">
        <title>A draft genome of Kazachstania heterogenica Y-27499.</title>
        <authorList>
            <person name="Donic C."/>
            <person name="Kralova J.S."/>
            <person name="Fidel L."/>
            <person name="Ben-Dor S."/>
            <person name="Jung S."/>
        </authorList>
    </citation>
    <scope>NUCLEOTIDE SEQUENCE [LARGE SCALE GENOMIC DNA]</scope>
    <source>
        <strain evidence="11">Y27499</strain>
    </source>
</reference>
<keyword evidence="2" id="KW-0677">Repeat</keyword>
<dbReference type="PROSITE" id="PS51188">
    <property type="entry name" value="ZF_CR"/>
    <property type="match status" value="1"/>
</dbReference>
<dbReference type="InterPro" id="IPR036410">
    <property type="entry name" value="HSP_DnaJ_Cys-rich_dom_sf"/>
</dbReference>
<dbReference type="InterPro" id="IPR001305">
    <property type="entry name" value="HSP_DnaJ_Cys-rich_dom"/>
</dbReference>
<dbReference type="FunFam" id="2.60.260.20:FF:000036">
    <property type="entry name" value="Type I HSP40 co-chaperone"/>
    <property type="match status" value="1"/>
</dbReference>
<keyword evidence="4 6" id="KW-0862">Zinc</keyword>
<dbReference type="SUPFAM" id="SSF46565">
    <property type="entry name" value="Chaperone J-domain"/>
    <property type="match status" value="1"/>
</dbReference>
<feature type="region of interest" description="Disordered" evidence="7">
    <location>
        <begin position="375"/>
        <end position="409"/>
    </location>
</feature>
<evidence type="ECO:0000256" key="2">
    <source>
        <dbReference type="ARBA" id="ARBA00022737"/>
    </source>
</evidence>
<dbReference type="GO" id="GO:0072655">
    <property type="term" value="P:establishment of protein localization to mitochondrion"/>
    <property type="evidence" value="ECO:0007669"/>
    <property type="project" value="UniProtKB-ARBA"/>
</dbReference>
<dbReference type="CDD" id="cd06257">
    <property type="entry name" value="DnaJ"/>
    <property type="match status" value="1"/>
</dbReference>
<feature type="domain" description="CR-type" evidence="9">
    <location>
        <begin position="127"/>
        <end position="210"/>
    </location>
</feature>
<dbReference type="InterPro" id="IPR002939">
    <property type="entry name" value="DnaJ_C"/>
</dbReference>
<dbReference type="AlphaFoldDB" id="A0AAN7ZRG4"/>
<organism evidence="10 11">
    <name type="scientific">Arxiozyma heterogenica</name>
    <dbReference type="NCBI Taxonomy" id="278026"/>
    <lineage>
        <taxon>Eukaryota</taxon>
        <taxon>Fungi</taxon>
        <taxon>Dikarya</taxon>
        <taxon>Ascomycota</taxon>
        <taxon>Saccharomycotina</taxon>
        <taxon>Saccharomycetes</taxon>
        <taxon>Saccharomycetales</taxon>
        <taxon>Saccharomycetaceae</taxon>
        <taxon>Arxiozyma</taxon>
    </lineage>
</organism>
<comment type="caution">
    <text evidence="10">The sequence shown here is derived from an EMBL/GenBank/DDBJ whole genome shotgun (WGS) entry which is preliminary data.</text>
</comment>
<sequence>MVAETKLYDVLGVSPNATDSEIKKAYRKLALKYHPDKNPSEEAAEKFKEASSAYEVLSDPEKRDLYDQFGSQGLNGGAGGMGGGFGFGEDIFSQFFGGAGAQRTRGPQRGRDIRHEIKVTLEELYKGKTSKLALNKQILCKTCEGRGGKKGAVKKCSSCNGQGIKFVTRQMGPMIQRFQTECDVCHGSGDIINEKDKCKTCNGKKVDHERKILEVHVNPGMRNGEKVVFKGEADQAPDVIPGDVVFVIHELPHKLFQRSGDNLIYHAEIDLLTALAGGSFMIPHVSGDWLKVDIVAGEVIAPDSHKVIDGKGMPIPKYGGFGNLIIKFSVKFPGNHFTDEDTLKKLEDILPKRPELPKVPADVHVEECVLSEYDSSKYESRGSGRAGQSYDSDDEGHAHGGEGVQCASQ</sequence>
<dbReference type="FunFam" id="1.10.287.110:FF:000048">
    <property type="entry name" value="DnaJ family protein"/>
    <property type="match status" value="1"/>
</dbReference>
<dbReference type="PROSITE" id="PS50076">
    <property type="entry name" value="DNAJ_2"/>
    <property type="match status" value="1"/>
</dbReference>
<feature type="zinc finger region" description="CR-type" evidence="6">
    <location>
        <begin position="127"/>
        <end position="210"/>
    </location>
</feature>
<dbReference type="InterPro" id="IPR001623">
    <property type="entry name" value="DnaJ_domain"/>
</dbReference>
<dbReference type="SMART" id="SM00271">
    <property type="entry name" value="DnaJ"/>
    <property type="match status" value="1"/>
</dbReference>
<keyword evidence="11" id="KW-1185">Reference proteome</keyword>
<dbReference type="HAMAP" id="MF_01152">
    <property type="entry name" value="DnaJ"/>
    <property type="match status" value="1"/>
</dbReference>
<dbReference type="InterPro" id="IPR008971">
    <property type="entry name" value="HSP40/DnaJ_pept-bd"/>
</dbReference>
<dbReference type="Proteomes" id="UP001306508">
    <property type="component" value="Unassembled WGS sequence"/>
</dbReference>